<dbReference type="Pfam" id="PF05834">
    <property type="entry name" value="Lycopene_cycl"/>
    <property type="match status" value="1"/>
</dbReference>
<organism evidence="1 2">
    <name type="scientific">Chitinophaga arvensicola</name>
    <dbReference type="NCBI Taxonomy" id="29529"/>
    <lineage>
        <taxon>Bacteria</taxon>
        <taxon>Pseudomonadati</taxon>
        <taxon>Bacteroidota</taxon>
        <taxon>Chitinophagia</taxon>
        <taxon>Chitinophagales</taxon>
        <taxon>Chitinophagaceae</taxon>
        <taxon>Chitinophaga</taxon>
    </lineage>
</organism>
<dbReference type="AlphaFoldDB" id="A0A1I0R6J6"/>
<dbReference type="InterPro" id="IPR036188">
    <property type="entry name" value="FAD/NAD-bd_sf"/>
</dbReference>
<dbReference type="STRING" id="29529.SAMN04488122_2365"/>
<gene>
    <name evidence="1" type="ORF">SAMN04488122_2365</name>
</gene>
<dbReference type="Gene3D" id="3.50.50.60">
    <property type="entry name" value="FAD/NAD(P)-binding domain"/>
    <property type="match status" value="1"/>
</dbReference>
<accession>A0A1I0R6J6</accession>
<dbReference type="Proteomes" id="UP000199310">
    <property type="component" value="Unassembled WGS sequence"/>
</dbReference>
<evidence type="ECO:0000313" key="1">
    <source>
        <dbReference type="EMBL" id="SEW36244.1"/>
    </source>
</evidence>
<keyword evidence="2" id="KW-1185">Reference proteome</keyword>
<dbReference type="RefSeq" id="WP_089894874.1">
    <property type="nucleotide sequence ID" value="NZ_FOJG01000001.1"/>
</dbReference>
<proteinExistence type="predicted"/>
<dbReference type="EMBL" id="FOJG01000001">
    <property type="protein sequence ID" value="SEW36244.1"/>
    <property type="molecule type" value="Genomic_DNA"/>
</dbReference>
<dbReference type="OrthoDB" id="24355at2"/>
<sequence length="388" mass="45069">MQTDYDYIIAGAGLAGRSLALHLVKENALQGRKILIADQSFEERNDKTWCFWEQENSIAKEVIFREWKQVYFHTGQQQLLLPLAPYRYKMIRSADYYRYTNNIIANTPEITTLKTNIREVSMQGSQAVLDTGSQKISGRYIFSSIPVTLPPQPHRYNYLLQHFKGWIIKTNTACFQPETATLMDFRTSQQNGTSFLYVLPIDEHTALIEYTIFSKNTIPKEAYESAIQQYIDEHITRESYLILHEENGIIPMTDHPPETTHEQIIYTGAAGGMIKGSSGYAFHFIQEHSRQIAQQLAAHGKISRQPLPWRFRMYDSILLEILQQELLPGKEIFSRLFEKNKPQTILKFLDNQTNLGEELRLFLTLQKRTFLTAAIAWINKSRSYRSRK</sequence>
<reference evidence="2" key="1">
    <citation type="submission" date="2016-10" db="EMBL/GenBank/DDBJ databases">
        <authorList>
            <person name="Varghese N."/>
            <person name="Submissions S."/>
        </authorList>
    </citation>
    <scope>NUCLEOTIDE SEQUENCE [LARGE SCALE GENOMIC DNA]</scope>
    <source>
        <strain evidence="2">DSM 3695</strain>
    </source>
</reference>
<dbReference type="SUPFAM" id="SSF51905">
    <property type="entry name" value="FAD/NAD(P)-binding domain"/>
    <property type="match status" value="1"/>
</dbReference>
<evidence type="ECO:0000313" key="2">
    <source>
        <dbReference type="Proteomes" id="UP000199310"/>
    </source>
</evidence>
<protein>
    <submittedName>
        <fullName evidence="1">Lycopene beta-cyclase</fullName>
    </submittedName>
</protein>
<name>A0A1I0R6J6_9BACT</name>